<dbReference type="Proteomes" id="UP001281761">
    <property type="component" value="Unassembled WGS sequence"/>
</dbReference>
<comment type="caution">
    <text evidence="1">The sequence shown here is derived from an EMBL/GenBank/DDBJ whole genome shotgun (WGS) entry which is preliminary data.</text>
</comment>
<accession>A0ABQ9WKE4</accession>
<protein>
    <submittedName>
        <fullName evidence="1">Uncharacterized protein</fullName>
    </submittedName>
</protein>
<keyword evidence="2" id="KW-1185">Reference proteome</keyword>
<dbReference type="EMBL" id="JARBJD010000795">
    <property type="protein sequence ID" value="KAK2939935.1"/>
    <property type="molecule type" value="Genomic_DNA"/>
</dbReference>
<evidence type="ECO:0000313" key="1">
    <source>
        <dbReference type="EMBL" id="KAK2939935.1"/>
    </source>
</evidence>
<evidence type="ECO:0000313" key="2">
    <source>
        <dbReference type="Proteomes" id="UP001281761"/>
    </source>
</evidence>
<reference evidence="1 2" key="1">
    <citation type="journal article" date="2022" name="bioRxiv">
        <title>Genomics of Preaxostyla Flagellates Illuminates Evolutionary Transitions and the Path Towards Mitochondrial Loss.</title>
        <authorList>
            <person name="Novak L.V.F."/>
            <person name="Treitli S.C."/>
            <person name="Pyrih J."/>
            <person name="Halakuc P."/>
            <person name="Pipaliya S.V."/>
            <person name="Vacek V."/>
            <person name="Brzon O."/>
            <person name="Soukal P."/>
            <person name="Eme L."/>
            <person name="Dacks J.B."/>
            <person name="Karnkowska A."/>
            <person name="Elias M."/>
            <person name="Hampl V."/>
        </authorList>
    </citation>
    <scope>NUCLEOTIDE SEQUENCE [LARGE SCALE GENOMIC DNA]</scope>
    <source>
        <strain evidence="1">NAU3</strain>
        <tissue evidence="1">Gut</tissue>
    </source>
</reference>
<organism evidence="1 2">
    <name type="scientific">Blattamonas nauphoetae</name>
    <dbReference type="NCBI Taxonomy" id="2049346"/>
    <lineage>
        <taxon>Eukaryota</taxon>
        <taxon>Metamonada</taxon>
        <taxon>Preaxostyla</taxon>
        <taxon>Oxymonadida</taxon>
        <taxon>Blattamonas</taxon>
    </lineage>
</organism>
<proteinExistence type="predicted"/>
<gene>
    <name evidence="1" type="ORF">BLNAU_25153</name>
</gene>
<name>A0ABQ9WKE4_9EUKA</name>
<sequence length="108" mass="12271">MDRNVELLCHLQSHFIFKVVYKGSPSHGFSSNYVYQPHQTCTDALSHTFHTCLMLTAGLIADLHFSYSKCETCGSKKHTHINAPRLPARALCLACRGSTHQTHYYPYQ</sequence>